<dbReference type="CDD" id="cd03801">
    <property type="entry name" value="GT4_PimA-like"/>
    <property type="match status" value="1"/>
</dbReference>
<dbReference type="AlphaFoldDB" id="A0AAU7S0P8"/>
<dbReference type="Pfam" id="PF00534">
    <property type="entry name" value="Glycos_transf_1"/>
    <property type="match status" value="1"/>
</dbReference>
<keyword evidence="2" id="KW-0614">Plasmid</keyword>
<dbReference type="Gene3D" id="3.40.50.2000">
    <property type="entry name" value="Glycogen Phosphorylase B"/>
    <property type="match status" value="2"/>
</dbReference>
<dbReference type="RefSeq" id="WP_349960597.1">
    <property type="nucleotide sequence ID" value="NZ_CP157961.1"/>
</dbReference>
<geneLocation type="plasmid" evidence="2">
    <name>unnamed1</name>
</geneLocation>
<keyword evidence="2" id="KW-0328">Glycosyltransferase</keyword>
<proteinExistence type="predicted"/>
<dbReference type="EMBL" id="CP157961">
    <property type="protein sequence ID" value="XBT96054.1"/>
    <property type="molecule type" value="Genomic_DNA"/>
</dbReference>
<sequence length="380" mass="40476">MKIVQVQTQAEAGGAQRISDMVGEGLRARGHDVRTVFMYRKTDVYDHDPHADFILTEPPRSMLGQIRAAVGLVGYLRKARPEAVITFQHYGNIFGTIGARLAGANSIIANQSGAPQTSGVRGILTQIDKLMGTFGAYHANVVNSRWTEAQFDIFPKAYRRRTARIDHGVPAPSIAFDKGSARAAFGLPREAWLAVSSGRMAPSKNQIALVGALAHLPDIHIAIAGTGPEQDAIVAFARANGVSDRLHLVGEVPPSRIFEFLAAGDAYAFSSLTETFGLAVVEAAISGLPVVTSKLDVLKEVLTTDEGQAAALFVDADAKGMADGIAELITKPELAAKLAAAGRQLKEQYSPTRMCAGYEALLLSRSLPHGCNPVDHLQSA</sequence>
<feature type="domain" description="Glycosyl transferase family 1" evidence="1">
    <location>
        <begin position="181"/>
        <end position="344"/>
    </location>
</feature>
<dbReference type="InterPro" id="IPR001296">
    <property type="entry name" value="Glyco_trans_1"/>
</dbReference>
<gene>
    <name evidence="2" type="ORF">ABM479_21195</name>
</gene>
<dbReference type="GO" id="GO:0016757">
    <property type="term" value="F:glycosyltransferase activity"/>
    <property type="evidence" value="ECO:0007669"/>
    <property type="project" value="UniProtKB-KW"/>
</dbReference>
<reference evidence="2" key="1">
    <citation type="submission" date="2024-06" db="EMBL/GenBank/DDBJ databases">
        <authorList>
            <person name="Li T."/>
            <person name="Gao R."/>
        </authorList>
    </citation>
    <scope>NUCLEOTIDE SEQUENCE</scope>
    <source>
        <strain evidence="2">ZPR3</strain>
        <plasmid evidence="2">unnamed1</plasmid>
    </source>
</reference>
<name>A0AAU7S0P8_9HYPH</name>
<protein>
    <submittedName>
        <fullName evidence="2">Glycosyltransferase family 4 protein</fullName>
        <ecNumber evidence="2">2.4.-.-</ecNumber>
    </submittedName>
</protein>
<dbReference type="EC" id="2.4.-.-" evidence="2"/>
<dbReference type="SUPFAM" id="SSF53756">
    <property type="entry name" value="UDP-Glycosyltransferase/glycogen phosphorylase"/>
    <property type="match status" value="1"/>
</dbReference>
<dbReference type="PANTHER" id="PTHR12526:SF634">
    <property type="entry name" value="BLL3361 PROTEIN"/>
    <property type="match status" value="1"/>
</dbReference>
<accession>A0AAU7S0P8</accession>
<organism evidence="2">
    <name type="scientific">Rhizobium sp. ZPR3</name>
    <dbReference type="NCBI Taxonomy" id="3158967"/>
    <lineage>
        <taxon>Bacteria</taxon>
        <taxon>Pseudomonadati</taxon>
        <taxon>Pseudomonadota</taxon>
        <taxon>Alphaproteobacteria</taxon>
        <taxon>Hyphomicrobiales</taxon>
        <taxon>Rhizobiaceae</taxon>
        <taxon>Rhizobium/Agrobacterium group</taxon>
        <taxon>Rhizobium</taxon>
    </lineage>
</organism>
<evidence type="ECO:0000313" key="2">
    <source>
        <dbReference type="EMBL" id="XBT96054.1"/>
    </source>
</evidence>
<evidence type="ECO:0000259" key="1">
    <source>
        <dbReference type="Pfam" id="PF00534"/>
    </source>
</evidence>
<keyword evidence="2" id="KW-0808">Transferase</keyword>
<dbReference type="PANTHER" id="PTHR12526">
    <property type="entry name" value="GLYCOSYLTRANSFERASE"/>
    <property type="match status" value="1"/>
</dbReference>